<dbReference type="Proteomes" id="UP000048926">
    <property type="component" value="Unassembled WGS sequence"/>
</dbReference>
<name>A0A0M6YCN2_9HYPH</name>
<dbReference type="Pfam" id="PF01425">
    <property type="entry name" value="Amidase"/>
    <property type="match status" value="1"/>
</dbReference>
<sequence length="149" mass="16468">MSDFEWSADTGSLDLQTLRRAYAGGKLNPVDVVNAIYDRIDARGDDHVWIYLVPREEALTAARELEAAGFDDRPLWGIPFSIKDCNDVVGLPTTNALKESAYVAETTGQAVTRLFDSGAILIGKTNMDQFGIGLVGMRTPLWRLLQCFQ</sequence>
<organism evidence="2 3">
    <name type="scientific">Roseibium aggregatum</name>
    <dbReference type="NCBI Taxonomy" id="187304"/>
    <lineage>
        <taxon>Bacteria</taxon>
        <taxon>Pseudomonadati</taxon>
        <taxon>Pseudomonadota</taxon>
        <taxon>Alphaproteobacteria</taxon>
        <taxon>Hyphomicrobiales</taxon>
        <taxon>Stappiaceae</taxon>
        <taxon>Roseibium</taxon>
    </lineage>
</organism>
<dbReference type="RefSeq" id="WP_268873339.1">
    <property type="nucleotide sequence ID" value="NZ_CXST01000007.1"/>
</dbReference>
<evidence type="ECO:0000313" key="2">
    <source>
        <dbReference type="EMBL" id="CTQ47428.1"/>
    </source>
</evidence>
<dbReference type="Gene3D" id="3.90.1300.10">
    <property type="entry name" value="Amidase signature (AS) domain"/>
    <property type="match status" value="1"/>
</dbReference>
<dbReference type="AlphaFoldDB" id="A0A0M6YCN2"/>
<gene>
    <name evidence="2" type="primary">atzF_3</name>
    <name evidence="2" type="ORF">LAL4801_05890</name>
</gene>
<dbReference type="InterPro" id="IPR036928">
    <property type="entry name" value="AS_sf"/>
</dbReference>
<dbReference type="PANTHER" id="PTHR11895:SF169">
    <property type="entry name" value="GLUTAMYL-TRNA(GLN) AMIDOTRANSFERASE"/>
    <property type="match status" value="1"/>
</dbReference>
<dbReference type="GO" id="GO:0004039">
    <property type="term" value="F:allophanate hydrolase activity"/>
    <property type="evidence" value="ECO:0007669"/>
    <property type="project" value="UniProtKB-EC"/>
</dbReference>
<dbReference type="PANTHER" id="PTHR11895">
    <property type="entry name" value="TRANSAMIDASE"/>
    <property type="match status" value="1"/>
</dbReference>
<dbReference type="InterPro" id="IPR000120">
    <property type="entry name" value="Amidase"/>
</dbReference>
<accession>A0A0M6YCN2</accession>
<evidence type="ECO:0000259" key="1">
    <source>
        <dbReference type="Pfam" id="PF01425"/>
    </source>
</evidence>
<feature type="domain" description="Amidase" evidence="1">
    <location>
        <begin position="31"/>
        <end position="136"/>
    </location>
</feature>
<dbReference type="EC" id="3.5.1.54" evidence="2"/>
<proteinExistence type="predicted"/>
<protein>
    <submittedName>
        <fullName evidence="2">Allophanate hydrolase</fullName>
        <ecNumber evidence="2">3.5.1.54</ecNumber>
    </submittedName>
</protein>
<dbReference type="InterPro" id="IPR023631">
    <property type="entry name" value="Amidase_dom"/>
</dbReference>
<keyword evidence="2" id="KW-0378">Hydrolase</keyword>
<dbReference type="SUPFAM" id="SSF75304">
    <property type="entry name" value="Amidase signature (AS) enzymes"/>
    <property type="match status" value="1"/>
</dbReference>
<keyword evidence="3" id="KW-1185">Reference proteome</keyword>
<evidence type="ECO:0000313" key="3">
    <source>
        <dbReference type="Proteomes" id="UP000048926"/>
    </source>
</evidence>
<dbReference type="EMBL" id="CXST01000007">
    <property type="protein sequence ID" value="CTQ47428.1"/>
    <property type="molecule type" value="Genomic_DNA"/>
</dbReference>
<reference evidence="3" key="1">
    <citation type="submission" date="2015-07" db="EMBL/GenBank/DDBJ databases">
        <authorList>
            <person name="Rodrigo-Torres Lidia"/>
            <person name="Arahal R.David."/>
        </authorList>
    </citation>
    <scope>NUCLEOTIDE SEQUENCE [LARGE SCALE GENOMIC DNA]</scope>
    <source>
        <strain evidence="3">CECT 4801</strain>
    </source>
</reference>